<feature type="region of interest" description="Disordered" evidence="1">
    <location>
        <begin position="1"/>
        <end position="22"/>
    </location>
</feature>
<evidence type="ECO:0000313" key="2">
    <source>
        <dbReference type="EMBL" id="MBO1915790.1"/>
    </source>
</evidence>
<protein>
    <submittedName>
        <fullName evidence="2">Uncharacterized protein</fullName>
    </submittedName>
</protein>
<dbReference type="AlphaFoldDB" id="A0A939SQF6"/>
<evidence type="ECO:0000313" key="3">
    <source>
        <dbReference type="Proteomes" id="UP000664477"/>
    </source>
</evidence>
<gene>
    <name evidence="2" type="ORF">J4727_01965</name>
</gene>
<comment type="caution">
    <text evidence="2">The sequence shown here is derived from an EMBL/GenBank/DDBJ whole genome shotgun (WGS) entry which is preliminary data.</text>
</comment>
<evidence type="ECO:0000256" key="1">
    <source>
        <dbReference type="SAM" id="MobiDB-lite"/>
    </source>
</evidence>
<dbReference type="EMBL" id="JAGETQ010000005">
    <property type="protein sequence ID" value="MBO1915790.1"/>
    <property type="molecule type" value="Genomic_DNA"/>
</dbReference>
<sequence length="128" mass="13693">MLHVAGENAAAGRTGEHGGCGDITPPRSLGRFRSCRSAAAGVTCTRIRAKAYGMTNRARKDAALPFFHRLRPLTSITKSDAQISGGETRQDYKDTGRFPGGSLVRSCSCLSVYRCHSAVMAAFISFHA</sequence>
<proteinExistence type="predicted"/>
<organism evidence="2 3">
    <name type="scientific">Providencia rettgeri</name>
    <dbReference type="NCBI Taxonomy" id="587"/>
    <lineage>
        <taxon>Bacteria</taxon>
        <taxon>Pseudomonadati</taxon>
        <taxon>Pseudomonadota</taxon>
        <taxon>Gammaproteobacteria</taxon>
        <taxon>Enterobacterales</taxon>
        <taxon>Morganellaceae</taxon>
        <taxon>Providencia</taxon>
    </lineage>
</organism>
<accession>A0A939SQF6</accession>
<reference evidence="2" key="1">
    <citation type="submission" date="2021-03" db="EMBL/GenBank/DDBJ databases">
        <title>Molecular epidemiology and mechanisms of colistin and carbapenem resistance in Enterobacteriaceae from clinical isolates, the environment and porcine samples in Pretoria, South Africa.</title>
        <authorList>
            <person name="Bogoshi D."/>
            <person name="Mbelle N.M."/>
            <person name="Naidoo V."/>
            <person name="Osei Sekyere J."/>
        </authorList>
    </citation>
    <scope>NUCLEOTIDE SEQUENCE</scope>
    <source>
        <strain evidence="2">C052</strain>
    </source>
</reference>
<dbReference type="Proteomes" id="UP000664477">
    <property type="component" value="Unassembled WGS sequence"/>
</dbReference>
<name>A0A939SQF6_PRORE</name>